<dbReference type="OrthoDB" id="8967333at2"/>
<protein>
    <submittedName>
        <fullName evidence="2">Uncharacterized protein</fullName>
    </submittedName>
</protein>
<proteinExistence type="predicted"/>
<accession>A0A3G8GUV2</accession>
<reference evidence="3" key="1">
    <citation type="submission" date="2018-11" db="EMBL/GenBank/DDBJ databases">
        <title>FDA dAtabase for Regulatory Grade micrObial Sequences (FDA-ARGOS): Supporting development and validation of Infectious Disease Dx tests.</title>
        <authorList>
            <person name="Goldberg B."/>
            <person name="Campos J."/>
            <person name="Tallon L."/>
            <person name="Sadzewicz L."/>
            <person name="Zhao X."/>
            <person name="Vavikolanu K."/>
            <person name="Mehta A."/>
            <person name="Aluvathingal J."/>
            <person name="Nadendla S."/>
            <person name="Geyer C."/>
            <person name="Nandy P."/>
            <person name="Yan Y."/>
            <person name="Sichtig H."/>
        </authorList>
    </citation>
    <scope>NUCLEOTIDE SEQUENCE [LARGE SCALE GENOMIC DNA]</scope>
    <source>
        <strain evidence="3">FDAARGOS_614</strain>
        <plasmid evidence="3">unnamed1</plasmid>
    </source>
</reference>
<keyword evidence="1" id="KW-0812">Transmembrane</keyword>
<evidence type="ECO:0000313" key="2">
    <source>
        <dbReference type="EMBL" id="AZG12038.1"/>
    </source>
</evidence>
<evidence type="ECO:0000313" key="3">
    <source>
        <dbReference type="Proteomes" id="UP000270411"/>
    </source>
</evidence>
<gene>
    <name evidence="2" type="ORF">EHF44_00720</name>
</gene>
<dbReference type="Proteomes" id="UP000270411">
    <property type="component" value="Plasmid unnamed1"/>
</dbReference>
<sequence length="102" mass="11387">MSKQEKFYDWLSTGEPPPINRRVYEAAKLPFAYLAQFLWWVSSPWRRALPLALAGVALLCGFLILMGDETITWGDFGTVATVATVVLGVVVVILDVLRAIFE</sequence>
<keyword evidence="1" id="KW-1133">Transmembrane helix</keyword>
<feature type="transmembrane region" description="Helical" evidence="1">
    <location>
        <begin position="79"/>
        <end position="101"/>
    </location>
</feature>
<dbReference type="AlphaFoldDB" id="A0A3G8GUV2"/>
<organism evidence="2 3">
    <name type="scientific">Cupriavidus pauculus</name>
    <dbReference type="NCBI Taxonomy" id="82633"/>
    <lineage>
        <taxon>Bacteria</taxon>
        <taxon>Pseudomonadati</taxon>
        <taxon>Pseudomonadota</taxon>
        <taxon>Betaproteobacteria</taxon>
        <taxon>Burkholderiales</taxon>
        <taxon>Burkholderiaceae</taxon>
        <taxon>Cupriavidus</taxon>
    </lineage>
</organism>
<name>A0A3G8GUV2_9BURK</name>
<keyword evidence="1" id="KW-0472">Membrane</keyword>
<dbReference type="KEGG" id="cpau:EHF44_00720"/>
<dbReference type="RefSeq" id="WP_017511142.1">
    <property type="nucleotide sequence ID" value="NZ_CP033968.1"/>
</dbReference>
<keyword evidence="2" id="KW-0614">Plasmid</keyword>
<feature type="transmembrane region" description="Helical" evidence="1">
    <location>
        <begin position="48"/>
        <end position="67"/>
    </location>
</feature>
<dbReference type="EMBL" id="CP033968">
    <property type="protein sequence ID" value="AZG12038.1"/>
    <property type="molecule type" value="Genomic_DNA"/>
</dbReference>
<evidence type="ECO:0000256" key="1">
    <source>
        <dbReference type="SAM" id="Phobius"/>
    </source>
</evidence>
<geneLocation type="plasmid" evidence="2">
    <name>unnamed1</name>
</geneLocation>